<dbReference type="GO" id="GO:0016301">
    <property type="term" value="F:kinase activity"/>
    <property type="evidence" value="ECO:0007669"/>
    <property type="project" value="UniProtKB-KW"/>
</dbReference>
<proteinExistence type="predicted"/>
<dbReference type="InterPro" id="IPR011009">
    <property type="entry name" value="Kinase-like_dom_sf"/>
</dbReference>
<dbReference type="PROSITE" id="PS50011">
    <property type="entry name" value="PROTEIN_KINASE_DOM"/>
    <property type="match status" value="1"/>
</dbReference>
<gene>
    <name evidence="2" type="ORF">PQO03_06440</name>
</gene>
<sequence length="359" mass="41203">MSESPINKPDVSADLLRHQTSLKHVLATEFKKPKRTTAYTVNKEVSNESLDQEELSDLDENSPATYEATIVCPGCKVENLFQFQTMFEKVTCSKCRSTFRIPVETEEFIFDKHILEMPLINIFRAHNKENDFYGDVVVYERTEEDESKLGDLIEVVKKFSQVRVQNYLSPLYFQVDPSAYYISREKAHFPMNLYLKQYGALSKSDASTILNQITHIILSLAKQNIYGDLIPSDLMLNDQGIIQVSDYGLRNALFTQMNIQDHLPLSYLAPETVHQSSRNEASVVYSLGLLAITLLSGANPFQELDPEQVEDERENYLENFKDTKLPSFLKLMIKTNPADRPPLMQCGDFFIRLSRQSKR</sequence>
<keyword evidence="2" id="KW-0418">Kinase</keyword>
<keyword evidence="2" id="KW-0808">Transferase</keyword>
<evidence type="ECO:0000259" key="1">
    <source>
        <dbReference type="PROSITE" id="PS50011"/>
    </source>
</evidence>
<dbReference type="InterPro" id="IPR000719">
    <property type="entry name" value="Prot_kinase_dom"/>
</dbReference>
<protein>
    <submittedName>
        <fullName evidence="2">Protein kinase</fullName>
    </submittedName>
</protein>
<dbReference type="Gene3D" id="3.30.200.20">
    <property type="entry name" value="Phosphorylase Kinase, domain 1"/>
    <property type="match status" value="1"/>
</dbReference>
<dbReference type="Proteomes" id="UP001214250">
    <property type="component" value="Chromosome 1"/>
</dbReference>
<dbReference type="SMART" id="SM00220">
    <property type="entry name" value="S_TKc"/>
    <property type="match status" value="1"/>
</dbReference>
<feature type="domain" description="Protein kinase" evidence="1">
    <location>
        <begin position="1"/>
        <end position="350"/>
    </location>
</feature>
<dbReference type="PANTHER" id="PTHR24362">
    <property type="entry name" value="SERINE/THREONINE-PROTEIN KINASE NEK"/>
    <property type="match status" value="1"/>
</dbReference>
<dbReference type="SUPFAM" id="SSF56112">
    <property type="entry name" value="Protein kinase-like (PK-like)"/>
    <property type="match status" value="1"/>
</dbReference>
<dbReference type="EMBL" id="CP117811">
    <property type="protein sequence ID" value="WDE95356.1"/>
    <property type="molecule type" value="Genomic_DNA"/>
</dbReference>
<accession>A0ABY7VNL6</accession>
<name>A0ABY7VNL6_9BACT</name>
<keyword evidence="3" id="KW-1185">Reference proteome</keyword>
<dbReference type="Gene3D" id="1.10.510.10">
    <property type="entry name" value="Transferase(Phosphotransferase) domain 1"/>
    <property type="match status" value="1"/>
</dbReference>
<reference evidence="2 3" key="1">
    <citation type="submission" date="2023-02" db="EMBL/GenBank/DDBJ databases">
        <title>Genome sequence of Lentisphaera profundi SAORIC-696.</title>
        <authorList>
            <person name="Kim e."/>
            <person name="Cho J.-C."/>
            <person name="Choi A."/>
            <person name="Kang I."/>
        </authorList>
    </citation>
    <scope>NUCLEOTIDE SEQUENCE [LARGE SCALE GENOMIC DNA]</scope>
    <source>
        <strain evidence="2 3">SAORIC-696</strain>
    </source>
</reference>
<dbReference type="Pfam" id="PF00069">
    <property type="entry name" value="Pkinase"/>
    <property type="match status" value="1"/>
</dbReference>
<dbReference type="RefSeq" id="WP_274148839.1">
    <property type="nucleotide sequence ID" value="NZ_CP117811.1"/>
</dbReference>
<dbReference type="PANTHER" id="PTHR24362:SF309">
    <property type="entry name" value="PROTEIN KINASE DOMAIN-CONTAINING PROTEIN"/>
    <property type="match status" value="1"/>
</dbReference>
<evidence type="ECO:0000313" key="2">
    <source>
        <dbReference type="EMBL" id="WDE95356.1"/>
    </source>
</evidence>
<organism evidence="2 3">
    <name type="scientific">Lentisphaera profundi</name>
    <dbReference type="NCBI Taxonomy" id="1658616"/>
    <lineage>
        <taxon>Bacteria</taxon>
        <taxon>Pseudomonadati</taxon>
        <taxon>Lentisphaerota</taxon>
        <taxon>Lentisphaeria</taxon>
        <taxon>Lentisphaerales</taxon>
        <taxon>Lentisphaeraceae</taxon>
        <taxon>Lentisphaera</taxon>
    </lineage>
</organism>
<evidence type="ECO:0000313" key="3">
    <source>
        <dbReference type="Proteomes" id="UP001214250"/>
    </source>
</evidence>